<name>A0A1Q9DPV2_SYMMI</name>
<dbReference type="Proteomes" id="UP000186817">
    <property type="component" value="Unassembled WGS sequence"/>
</dbReference>
<organism evidence="3 4">
    <name type="scientific">Symbiodinium microadriaticum</name>
    <name type="common">Dinoflagellate</name>
    <name type="synonym">Zooxanthella microadriatica</name>
    <dbReference type="NCBI Taxonomy" id="2951"/>
    <lineage>
        <taxon>Eukaryota</taxon>
        <taxon>Sar</taxon>
        <taxon>Alveolata</taxon>
        <taxon>Dinophyceae</taxon>
        <taxon>Suessiales</taxon>
        <taxon>Symbiodiniaceae</taxon>
        <taxon>Symbiodinium</taxon>
    </lineage>
</organism>
<accession>A0A1Q9DPV2</accession>
<protein>
    <submittedName>
        <fullName evidence="3">Uncharacterized protein</fullName>
    </submittedName>
</protein>
<evidence type="ECO:0000313" key="3">
    <source>
        <dbReference type="EMBL" id="OLP97187.1"/>
    </source>
</evidence>
<dbReference type="AlphaFoldDB" id="A0A1Q9DPV2"/>
<proteinExistence type="predicted"/>
<keyword evidence="4" id="KW-1185">Reference proteome</keyword>
<feature type="compositionally biased region" description="Basic and acidic residues" evidence="1">
    <location>
        <begin position="295"/>
        <end position="307"/>
    </location>
</feature>
<dbReference type="OrthoDB" id="422630at2759"/>
<sequence>MASTRYGKIAEDVELGARPRTVQAREVKWSAPDGEDDSHRQDLQTQLLTQLRRLSTTQKVALCVCILVAIIWLLSSSSSSTAVPEPKPIRSGAQRHAAPKHSWDDITKGSILEITRNGPLIAVDENGPAWGHDIGQVIAGHLVEAASEPVTQDGHTLILLEPAGAVEASRVKIADPEDAALYKSQPVEGQQLEAHDFQPEAIHEGTVLQVVRQGPILQTDVHGAIWGSEAGEVLPGQILHAAAEPVTEDEHTTVLLQNGGAVDISLVQIAEQLAGDAPVERDQVFEEPPEPAPGMEHEGEQSPHWESDGANEPPSPQEMAEAAYRSRHGLAHPEQPAADWEADPEGPGREHGGDGPIGHGEPPPGGFHGDGEAEADGTAKHPASQELDALAQQEMQEHGFNEPNYPNFPAEGVEHPDGQAPEPDAPQNSVNEAGDHAEPYPEPPQEGAHGQFAGDHIADPASVDGGQ</sequence>
<evidence type="ECO:0000256" key="1">
    <source>
        <dbReference type="SAM" id="MobiDB-lite"/>
    </source>
</evidence>
<reference evidence="3 4" key="1">
    <citation type="submission" date="2016-02" db="EMBL/GenBank/DDBJ databases">
        <title>Genome analysis of coral dinoflagellate symbionts highlights evolutionary adaptations to a symbiotic lifestyle.</title>
        <authorList>
            <person name="Aranda M."/>
            <person name="Li Y."/>
            <person name="Liew Y.J."/>
            <person name="Baumgarten S."/>
            <person name="Simakov O."/>
            <person name="Wilson M."/>
            <person name="Piel J."/>
            <person name="Ashoor H."/>
            <person name="Bougouffa S."/>
            <person name="Bajic V.B."/>
            <person name="Ryu T."/>
            <person name="Ravasi T."/>
            <person name="Bayer T."/>
            <person name="Micklem G."/>
            <person name="Kim H."/>
            <person name="Bhak J."/>
            <person name="Lajeunesse T.C."/>
            <person name="Voolstra C.R."/>
        </authorList>
    </citation>
    <scope>NUCLEOTIDE SEQUENCE [LARGE SCALE GENOMIC DNA]</scope>
    <source>
        <strain evidence="3 4">CCMP2467</strain>
    </source>
</reference>
<keyword evidence="2" id="KW-0812">Transmembrane</keyword>
<evidence type="ECO:0000256" key="2">
    <source>
        <dbReference type="SAM" id="Phobius"/>
    </source>
</evidence>
<keyword evidence="2" id="KW-1133">Transmembrane helix</keyword>
<feature type="region of interest" description="Disordered" evidence="1">
    <location>
        <begin position="79"/>
        <end position="102"/>
    </location>
</feature>
<comment type="caution">
    <text evidence="3">The sequence shown here is derived from an EMBL/GenBank/DDBJ whole genome shotgun (WGS) entry which is preliminary data.</text>
</comment>
<evidence type="ECO:0000313" key="4">
    <source>
        <dbReference type="Proteomes" id="UP000186817"/>
    </source>
</evidence>
<keyword evidence="2" id="KW-0472">Membrane</keyword>
<feature type="transmembrane region" description="Helical" evidence="2">
    <location>
        <begin position="60"/>
        <end position="78"/>
    </location>
</feature>
<dbReference type="EMBL" id="LSRX01000443">
    <property type="protein sequence ID" value="OLP97187.1"/>
    <property type="molecule type" value="Genomic_DNA"/>
</dbReference>
<gene>
    <name evidence="3" type="ORF">AK812_SmicGene20533</name>
</gene>
<feature type="region of interest" description="Disordered" evidence="1">
    <location>
        <begin position="277"/>
        <end position="467"/>
    </location>
</feature>